<dbReference type="Proteomes" id="UP000015354">
    <property type="component" value="Unassembled WGS sequence"/>
</dbReference>
<gene>
    <name evidence="2" type="ORF">STCU_00337</name>
    <name evidence="1" type="ORF">STCU_06037</name>
</gene>
<reference evidence="2 3" key="1">
    <citation type="journal article" date="2013" name="PLoS ONE">
        <title>Predicting the Proteins of Angomonas deanei, Strigomonas culicis and Their Respective Endosymbionts Reveals New Aspects of the Trypanosomatidae Family.</title>
        <authorList>
            <person name="Motta M.C."/>
            <person name="Martins A.C."/>
            <person name="de Souza S.S."/>
            <person name="Catta-Preta C.M."/>
            <person name="Silva R."/>
            <person name="Klein C.C."/>
            <person name="de Almeida L.G."/>
            <person name="de Lima Cunha O."/>
            <person name="Ciapina L.P."/>
            <person name="Brocchi M."/>
            <person name="Colabardini A.C."/>
            <person name="de Araujo Lima B."/>
            <person name="Machado C.R."/>
            <person name="de Almeida Soares C.M."/>
            <person name="Probst C.M."/>
            <person name="de Menezes C.B."/>
            <person name="Thompson C.E."/>
            <person name="Bartholomeu D.C."/>
            <person name="Gradia D.F."/>
            <person name="Pavoni D.P."/>
            <person name="Grisard E.C."/>
            <person name="Fantinatti-Garboggini F."/>
            <person name="Marchini F.K."/>
            <person name="Rodrigues-Luiz G.F."/>
            <person name="Wagner G."/>
            <person name="Goldman G.H."/>
            <person name="Fietto J.L."/>
            <person name="Elias M.C."/>
            <person name="Goldman M.H."/>
            <person name="Sagot M.F."/>
            <person name="Pereira M."/>
            <person name="Stoco P.H."/>
            <person name="de Mendonca-Neto R.P."/>
            <person name="Teixeira S.M."/>
            <person name="Maciel T.E."/>
            <person name="de Oliveira Mendes T.A."/>
            <person name="Urmenyi T.P."/>
            <person name="de Souza W."/>
            <person name="Schenkman S."/>
            <person name="de Vasconcelos A.T."/>
        </authorList>
    </citation>
    <scope>NUCLEOTIDE SEQUENCE [LARGE SCALE GENOMIC DNA]</scope>
</reference>
<proteinExistence type="predicted"/>
<dbReference type="EMBL" id="ATMH01000337">
    <property type="protein sequence ID" value="EPY36927.1"/>
    <property type="molecule type" value="Genomic_DNA"/>
</dbReference>
<dbReference type="EMBL" id="ATMH01006037">
    <property type="protein sequence ID" value="EPY26870.1"/>
    <property type="molecule type" value="Genomic_DNA"/>
</dbReference>
<evidence type="ECO:0000313" key="3">
    <source>
        <dbReference type="Proteomes" id="UP000015354"/>
    </source>
</evidence>
<dbReference type="AlphaFoldDB" id="S9V1F0"/>
<name>S9V1F0_9TRYP</name>
<evidence type="ECO:0000313" key="1">
    <source>
        <dbReference type="EMBL" id="EPY26870.1"/>
    </source>
</evidence>
<evidence type="ECO:0000313" key="2">
    <source>
        <dbReference type="EMBL" id="EPY36927.1"/>
    </source>
</evidence>
<protein>
    <submittedName>
        <fullName evidence="2">Uncharacterized protein</fullName>
    </submittedName>
</protein>
<comment type="caution">
    <text evidence="2">The sequence shown here is derived from an EMBL/GenBank/DDBJ whole genome shotgun (WGS) entry which is preliminary data.</text>
</comment>
<dbReference type="OrthoDB" id="277877at2759"/>
<organism evidence="2 3">
    <name type="scientific">Strigomonas culicis</name>
    <dbReference type="NCBI Taxonomy" id="28005"/>
    <lineage>
        <taxon>Eukaryota</taxon>
        <taxon>Discoba</taxon>
        <taxon>Euglenozoa</taxon>
        <taxon>Kinetoplastea</taxon>
        <taxon>Metakinetoplastina</taxon>
        <taxon>Trypanosomatida</taxon>
        <taxon>Trypanosomatidae</taxon>
        <taxon>Strigomonadinae</taxon>
        <taxon>Strigomonas</taxon>
    </lineage>
</organism>
<accession>S9V1F0</accession>
<keyword evidence="3" id="KW-1185">Reference proteome</keyword>
<reference evidence="2" key="2">
    <citation type="submission" date="2013-03" db="EMBL/GenBank/DDBJ databases">
        <authorList>
            <person name="Motta M.C.M."/>
            <person name="Martins A.C.A."/>
            <person name="Preta C.M.C.C."/>
            <person name="Silva R."/>
            <person name="de Souza S.S."/>
            <person name="Klein C.C."/>
            <person name="de Almeida L.G.P."/>
            <person name="Cunha O.L."/>
            <person name="Colabardini A.C."/>
            <person name="Lima B.A."/>
            <person name="Machado C.R."/>
            <person name="Soares C.M.A."/>
            <person name="de Menezes C.B.A."/>
            <person name="Bartolomeu D.C."/>
            <person name="Grisard E.C."/>
            <person name="Fantinatti-Garboggini F."/>
            <person name="Rodrigues-Luiz G.F."/>
            <person name="Wagner G."/>
            <person name="Goldman G.H."/>
            <person name="Fietto J.L.R."/>
            <person name="Ciapina L.P."/>
            <person name="Brocchi M."/>
            <person name="Elias M.C."/>
            <person name="Goldman M.H.S."/>
            <person name="Sagot M.-F."/>
            <person name="Pereira M."/>
            <person name="Stoco P.H."/>
            <person name="Teixeira S.M.R."/>
            <person name="de Mendonca-Neto R.P."/>
            <person name="Maciel T.E.F."/>
            <person name="Mendes T.A.O."/>
            <person name="Urmenyi T.P."/>
            <person name="Teixeira M.M.G."/>
            <person name="de Camargo E.F.P."/>
            <person name="de Sousa W."/>
            <person name="Schenkman S."/>
            <person name="de Vasconcelos A.T.R."/>
        </authorList>
    </citation>
    <scope>NUCLEOTIDE SEQUENCE</scope>
</reference>
<sequence length="222" mass="23741">MNALDDGCKCVLVLVAGEARYADVHGETAGYHVVCALPESLCATSGGVQKRFQTFCEDHHIAHTACALSDALRLMEDAKRDGALAAATLKTPLTVVTAPPEEGLQDLLDALLLPSPGGPYCLVAVLDLTHLRGDTRQGAAGSSHAWLVPEQSYVSELKEFEGSDAGCRVAPLHMYCCYPLVRDCGMQCSVETFMTTSSNKCTFDSILRELAFKAGQVPKYGN</sequence>